<evidence type="ECO:0000313" key="2">
    <source>
        <dbReference type="Proteomes" id="UP001194580"/>
    </source>
</evidence>
<proteinExistence type="predicted"/>
<organism evidence="1 2">
    <name type="scientific">Linnemannia exigua</name>
    <dbReference type="NCBI Taxonomy" id="604196"/>
    <lineage>
        <taxon>Eukaryota</taxon>
        <taxon>Fungi</taxon>
        <taxon>Fungi incertae sedis</taxon>
        <taxon>Mucoromycota</taxon>
        <taxon>Mortierellomycotina</taxon>
        <taxon>Mortierellomycetes</taxon>
        <taxon>Mortierellales</taxon>
        <taxon>Mortierellaceae</taxon>
        <taxon>Linnemannia</taxon>
    </lineage>
</organism>
<dbReference type="InterPro" id="IPR032675">
    <property type="entry name" value="LRR_dom_sf"/>
</dbReference>
<gene>
    <name evidence="1" type="ORF">BGZ95_000610</name>
</gene>
<sequence length="665" mass="75979">METSTVEAKPLFSRSCSLTLTPLTATLSRRHPRPQPHRCLELPEVLATIMSFLDEDTVCRVISLVSHLWLEHSRKLLPVRITVIWHSSWSSDLLDMKLLALKDDAIYFRCFITHPNIEQEYKGRRLYMALNKLQANIIEQEQLHYSDDQNNDDTPILFKTGRNGDPFGTLRSLYLHFGPYALSTALNAFPFPSSLSNLSIVGVRSDQPLDLGKIVDRCPFLEKLHIEGHAATWATARLVLDHQNRRWLHRLRALTLKDVHIVLSDLDYFFSISPRLTEVKLAGVSTGQDEELQDGLFETLKTLPMASRSSSLLPLSGVMPKKELTRWLERTWYAWLDLSLYVPSTTLSLLQGVVHCSSHLTSLELDIDLFGRRWFVDSDIGVDKAQYPGSDESTTHMGIWLCRRLNSLRVEIHNGMEALRTSSVHSRIVFGYISRVCPYLESLEIDVPFADETAWPQGTSLYSQLSLKLEGGLCLLAKLDRLRRLRISCERGRRTFDCEDYEVNWISCSPYHRMNHLFSTMTLEDDDEQVEEHLALEGDEDIVLFPPIDIENTTTALQSQDTLDHRTNSSHVVLDTGTDENVGKAEDDEPFVPEIPPAVCLVGVQQVIDDLQNLGLLHDVEVMIQWMQSDRFRPLPALKRLSLGFETLQRPKDEIRRLFPNSIEP</sequence>
<reference evidence="1" key="1">
    <citation type="journal article" date="2020" name="Fungal Divers.">
        <title>Resolving the Mortierellaceae phylogeny through synthesis of multi-gene phylogenetics and phylogenomics.</title>
        <authorList>
            <person name="Vandepol N."/>
            <person name="Liber J."/>
            <person name="Desiro A."/>
            <person name="Na H."/>
            <person name="Kennedy M."/>
            <person name="Barry K."/>
            <person name="Grigoriev I.V."/>
            <person name="Miller A.N."/>
            <person name="O'Donnell K."/>
            <person name="Stajich J.E."/>
            <person name="Bonito G."/>
        </authorList>
    </citation>
    <scope>NUCLEOTIDE SEQUENCE</scope>
    <source>
        <strain evidence="1">NRRL 28262</strain>
    </source>
</reference>
<evidence type="ECO:0000313" key="1">
    <source>
        <dbReference type="EMBL" id="KAG0271572.1"/>
    </source>
</evidence>
<dbReference type="AlphaFoldDB" id="A0AAD4H4N2"/>
<comment type="caution">
    <text evidence="1">The sequence shown here is derived from an EMBL/GenBank/DDBJ whole genome shotgun (WGS) entry which is preliminary data.</text>
</comment>
<keyword evidence="2" id="KW-1185">Reference proteome</keyword>
<dbReference type="Proteomes" id="UP001194580">
    <property type="component" value="Unassembled WGS sequence"/>
</dbReference>
<dbReference type="EMBL" id="JAAAIL010001110">
    <property type="protein sequence ID" value="KAG0271572.1"/>
    <property type="molecule type" value="Genomic_DNA"/>
</dbReference>
<evidence type="ECO:0008006" key="3">
    <source>
        <dbReference type="Google" id="ProtNLM"/>
    </source>
</evidence>
<name>A0AAD4H4N2_9FUNG</name>
<protein>
    <recommendedName>
        <fullName evidence="3">F-box domain-containing protein</fullName>
    </recommendedName>
</protein>
<accession>A0AAD4H4N2</accession>
<dbReference type="Gene3D" id="3.80.10.10">
    <property type="entry name" value="Ribonuclease Inhibitor"/>
    <property type="match status" value="1"/>
</dbReference>